<feature type="region of interest" description="Disordered" evidence="1">
    <location>
        <begin position="341"/>
        <end position="361"/>
    </location>
</feature>
<keyword evidence="4" id="KW-0689">Ribosomal protein</keyword>
<feature type="compositionally biased region" description="Gly residues" evidence="1">
    <location>
        <begin position="77"/>
        <end position="88"/>
    </location>
</feature>
<name>A0A9P1DVG0_9DINO</name>
<feature type="compositionally biased region" description="Acidic residues" evidence="1">
    <location>
        <begin position="344"/>
        <end position="355"/>
    </location>
</feature>
<feature type="region of interest" description="Disordered" evidence="1">
    <location>
        <begin position="246"/>
        <end position="269"/>
    </location>
</feature>
<protein>
    <submittedName>
        <fullName evidence="4">Large ribosomal subunit protein eL22 (60S ribosomal protein L22)</fullName>
    </submittedName>
</protein>
<comment type="caution">
    <text evidence="2">The sequence shown here is derived from an EMBL/GenBank/DDBJ whole genome shotgun (WGS) entry which is preliminary data.</text>
</comment>
<keyword evidence="4" id="KW-0687">Ribonucleoprotein</keyword>
<sequence>MGLGSFNSFAEAGGAVVLAPCRPLLHHERLAIGEDDAEAQAWWRQCNSTWEPTSTSSYRRGRYSSFNGQVYGQGYGGQPDGQLYGQGGADDYDADADDDPAAEEARAEKEEVLNETMGKAKQVLDVLKRVDAETDSSKAQLVEIGAKAIDFKARFRFRNAALAASTAHEITAHPGKVNGLLEKLSKDSQQLEELMTLSKVGQPFRLRSHLIRLAGDAERASQLMDVKIDKLKEALRIMKHAGGEYVDLGEGGEGDEGVEGEGGEGDAESTPVLPVQENAANVEMTAQGGQEQLGMTGGLQPGVPSGMPYGPSPDQVAQGAQEMAMEEKMESAQAAAMSGVTASEDAEATAEEMESEVQNKTWSIDELPQPLSSDVEPQEPAPAGEPPLPVVETSSGCTCDPTAKCALQGQPFTWCRVGTSEEPSCGELEAASDPTGRDHALGVQGRMWDYCVPHQMEQPDTQEGVEELTSHLGCECAPRMDVLQKYMNDPLFHNMETGEIDIQKVPFKDRITIEAMQKYLQDGGDLCQQTPSSGQFLACPAAKDCAGSNVAGPGGALPSGWFSGVSGKSWDFCAPVPEPPAEPPTEQAPQDMNGHYGANGVYNQNYGAYGMNGMNMQYQMVPEGLSFIFQFPSYPSFSSKRSWRKDFL</sequence>
<dbReference type="Proteomes" id="UP001152797">
    <property type="component" value="Unassembled WGS sequence"/>
</dbReference>
<feature type="region of interest" description="Disordered" evidence="1">
    <location>
        <begin position="367"/>
        <end position="386"/>
    </location>
</feature>
<evidence type="ECO:0000313" key="2">
    <source>
        <dbReference type="EMBL" id="CAI4016429.1"/>
    </source>
</evidence>
<proteinExistence type="predicted"/>
<dbReference type="OrthoDB" id="440110at2759"/>
<dbReference type="EMBL" id="CAMXCT030006584">
    <property type="protein sequence ID" value="CAL4803741.1"/>
    <property type="molecule type" value="Genomic_DNA"/>
</dbReference>
<keyword evidence="5" id="KW-1185">Reference proteome</keyword>
<feature type="region of interest" description="Disordered" evidence="1">
    <location>
        <begin position="77"/>
        <end position="104"/>
    </location>
</feature>
<dbReference type="AlphaFoldDB" id="A0A9P1DVG0"/>
<reference evidence="3" key="2">
    <citation type="submission" date="2024-04" db="EMBL/GenBank/DDBJ databases">
        <authorList>
            <person name="Chen Y."/>
            <person name="Shah S."/>
            <person name="Dougan E. K."/>
            <person name="Thang M."/>
            <person name="Chan C."/>
        </authorList>
    </citation>
    <scope>NUCLEOTIDE SEQUENCE [LARGE SCALE GENOMIC DNA]</scope>
</reference>
<evidence type="ECO:0000313" key="5">
    <source>
        <dbReference type="Proteomes" id="UP001152797"/>
    </source>
</evidence>
<evidence type="ECO:0000256" key="1">
    <source>
        <dbReference type="SAM" id="MobiDB-lite"/>
    </source>
</evidence>
<accession>A0A9P1DVG0</accession>
<dbReference type="EMBL" id="CAMXCT010006584">
    <property type="protein sequence ID" value="CAI4016429.1"/>
    <property type="molecule type" value="Genomic_DNA"/>
</dbReference>
<feature type="compositionally biased region" description="Acidic residues" evidence="1">
    <location>
        <begin position="90"/>
        <end position="102"/>
    </location>
</feature>
<organism evidence="2">
    <name type="scientific">Cladocopium goreaui</name>
    <dbReference type="NCBI Taxonomy" id="2562237"/>
    <lineage>
        <taxon>Eukaryota</taxon>
        <taxon>Sar</taxon>
        <taxon>Alveolata</taxon>
        <taxon>Dinophyceae</taxon>
        <taxon>Suessiales</taxon>
        <taxon>Symbiodiniaceae</taxon>
        <taxon>Cladocopium</taxon>
    </lineage>
</organism>
<dbReference type="GO" id="GO:0005840">
    <property type="term" value="C:ribosome"/>
    <property type="evidence" value="ECO:0007669"/>
    <property type="project" value="UniProtKB-KW"/>
</dbReference>
<feature type="compositionally biased region" description="Acidic residues" evidence="1">
    <location>
        <begin position="250"/>
        <end position="267"/>
    </location>
</feature>
<reference evidence="2" key="1">
    <citation type="submission" date="2022-10" db="EMBL/GenBank/DDBJ databases">
        <authorList>
            <person name="Chen Y."/>
            <person name="Dougan E. K."/>
            <person name="Chan C."/>
            <person name="Rhodes N."/>
            <person name="Thang M."/>
        </authorList>
    </citation>
    <scope>NUCLEOTIDE SEQUENCE</scope>
</reference>
<evidence type="ECO:0000313" key="3">
    <source>
        <dbReference type="EMBL" id="CAL1169804.1"/>
    </source>
</evidence>
<dbReference type="EMBL" id="CAMXCT020006584">
    <property type="protein sequence ID" value="CAL1169804.1"/>
    <property type="molecule type" value="Genomic_DNA"/>
</dbReference>
<gene>
    <name evidence="2" type="ORF">C1SCF055_LOCUS41174</name>
</gene>
<evidence type="ECO:0000313" key="4">
    <source>
        <dbReference type="EMBL" id="CAL4803741.1"/>
    </source>
</evidence>